<accession>A0A699GZR5</accession>
<dbReference type="AlphaFoldDB" id="A0A699GZR5"/>
<feature type="domain" description="RNase H type-1" evidence="2">
    <location>
        <begin position="148"/>
        <end position="220"/>
    </location>
</feature>
<protein>
    <submittedName>
        <fullName evidence="3">Reverse transcriptase domain-containing protein</fullName>
    </submittedName>
</protein>
<proteinExistence type="predicted"/>
<evidence type="ECO:0000256" key="1">
    <source>
        <dbReference type="SAM" id="MobiDB-lite"/>
    </source>
</evidence>
<comment type="caution">
    <text evidence="3">The sequence shown here is derived from an EMBL/GenBank/DDBJ whole genome shotgun (WGS) entry which is preliminary data.</text>
</comment>
<dbReference type="Gene3D" id="3.30.420.10">
    <property type="entry name" value="Ribonuclease H-like superfamily/Ribonuclease H"/>
    <property type="match status" value="1"/>
</dbReference>
<evidence type="ECO:0000313" key="3">
    <source>
        <dbReference type="EMBL" id="GEW93119.1"/>
    </source>
</evidence>
<dbReference type="InterPro" id="IPR036397">
    <property type="entry name" value="RNaseH_sf"/>
</dbReference>
<keyword evidence="3" id="KW-0695">RNA-directed DNA polymerase</keyword>
<dbReference type="SUPFAM" id="SSF53098">
    <property type="entry name" value="Ribonuclease H-like"/>
    <property type="match status" value="1"/>
</dbReference>
<dbReference type="GO" id="GO:0004523">
    <property type="term" value="F:RNA-DNA hybrid ribonuclease activity"/>
    <property type="evidence" value="ECO:0007669"/>
    <property type="project" value="InterPro"/>
</dbReference>
<name>A0A699GZR5_TANCI</name>
<dbReference type="EMBL" id="BKCJ010080914">
    <property type="protein sequence ID" value="GEW93119.1"/>
    <property type="molecule type" value="Genomic_DNA"/>
</dbReference>
<reference evidence="3" key="1">
    <citation type="journal article" date="2019" name="Sci. Rep.">
        <title>Draft genome of Tanacetum cinerariifolium, the natural source of mosquito coil.</title>
        <authorList>
            <person name="Yamashiro T."/>
            <person name="Shiraishi A."/>
            <person name="Satake H."/>
            <person name="Nakayama K."/>
        </authorList>
    </citation>
    <scope>NUCLEOTIDE SEQUENCE</scope>
</reference>
<evidence type="ECO:0000259" key="2">
    <source>
        <dbReference type="PROSITE" id="PS50879"/>
    </source>
</evidence>
<dbReference type="PROSITE" id="PS50879">
    <property type="entry name" value="RNASE_H_1"/>
    <property type="match status" value="1"/>
</dbReference>
<keyword evidence="3" id="KW-0548">Nucleotidyltransferase</keyword>
<feature type="compositionally biased region" description="Basic and acidic residues" evidence="1">
    <location>
        <begin position="1"/>
        <end position="28"/>
    </location>
</feature>
<dbReference type="GO" id="GO:0003676">
    <property type="term" value="F:nucleic acid binding"/>
    <property type="evidence" value="ECO:0007669"/>
    <property type="project" value="InterPro"/>
</dbReference>
<gene>
    <name evidence="3" type="ORF">Tci_265095</name>
</gene>
<sequence>MKGDWPMRMKDYDRGEHRSKTGPDRTETELVQNSGPWTGPKWYGPGQSGPELTHLAPQLHNFGISLDFDFDLWARKVPELWIFDNLSFNIYVVSQSRRVARWAIEHEEHGIEFKPKNSIKAQILADFLAETQEEDDETDLPDLEKKKEHVGWKLYTDGASSKDSLGAELMIVSPEGMQFTYALKLEFKATNNKAEYEGVIVRIRIAREMKIEEITVFLDS</sequence>
<dbReference type="PANTHER" id="PTHR48475:SF1">
    <property type="entry name" value="RNASE H TYPE-1 DOMAIN-CONTAINING PROTEIN"/>
    <property type="match status" value="1"/>
</dbReference>
<keyword evidence="3" id="KW-0808">Transferase</keyword>
<dbReference type="PANTHER" id="PTHR48475">
    <property type="entry name" value="RIBONUCLEASE H"/>
    <property type="match status" value="1"/>
</dbReference>
<dbReference type="InterPro" id="IPR002156">
    <property type="entry name" value="RNaseH_domain"/>
</dbReference>
<feature type="region of interest" description="Disordered" evidence="1">
    <location>
        <begin position="1"/>
        <end position="40"/>
    </location>
</feature>
<dbReference type="GO" id="GO:0003964">
    <property type="term" value="F:RNA-directed DNA polymerase activity"/>
    <property type="evidence" value="ECO:0007669"/>
    <property type="project" value="UniProtKB-KW"/>
</dbReference>
<organism evidence="3">
    <name type="scientific">Tanacetum cinerariifolium</name>
    <name type="common">Dalmatian daisy</name>
    <name type="synonym">Chrysanthemum cinerariifolium</name>
    <dbReference type="NCBI Taxonomy" id="118510"/>
    <lineage>
        <taxon>Eukaryota</taxon>
        <taxon>Viridiplantae</taxon>
        <taxon>Streptophyta</taxon>
        <taxon>Embryophyta</taxon>
        <taxon>Tracheophyta</taxon>
        <taxon>Spermatophyta</taxon>
        <taxon>Magnoliopsida</taxon>
        <taxon>eudicotyledons</taxon>
        <taxon>Gunneridae</taxon>
        <taxon>Pentapetalae</taxon>
        <taxon>asterids</taxon>
        <taxon>campanulids</taxon>
        <taxon>Asterales</taxon>
        <taxon>Asteraceae</taxon>
        <taxon>Asteroideae</taxon>
        <taxon>Anthemideae</taxon>
        <taxon>Anthemidinae</taxon>
        <taxon>Tanacetum</taxon>
    </lineage>
</organism>
<dbReference type="InterPro" id="IPR012337">
    <property type="entry name" value="RNaseH-like_sf"/>
</dbReference>